<dbReference type="SUPFAM" id="SSF57850">
    <property type="entry name" value="RING/U-box"/>
    <property type="match status" value="2"/>
</dbReference>
<dbReference type="InterPro" id="IPR013083">
    <property type="entry name" value="Znf_RING/FYVE/PHD"/>
</dbReference>
<dbReference type="Proteomes" id="UP000447873">
    <property type="component" value="Unassembled WGS sequence"/>
</dbReference>
<dbReference type="GO" id="GO:0043161">
    <property type="term" value="P:proteasome-mediated ubiquitin-dependent protein catabolic process"/>
    <property type="evidence" value="ECO:0007669"/>
    <property type="project" value="TreeGrafter"/>
</dbReference>
<dbReference type="PANTHER" id="PTHR22770">
    <property type="entry name" value="UBIQUITIN CONJUGATING ENZYME 7 INTERACTING PROTEIN-RELATED"/>
    <property type="match status" value="1"/>
</dbReference>
<keyword evidence="7" id="KW-0862">Zinc</keyword>
<dbReference type="Gene3D" id="3.30.40.10">
    <property type="entry name" value="Zinc/RING finger domain, C3HC4 (zinc finger)"/>
    <property type="match status" value="1"/>
</dbReference>
<evidence type="ECO:0000256" key="1">
    <source>
        <dbReference type="ARBA" id="ARBA00004906"/>
    </source>
</evidence>
<keyword evidence="2" id="KW-0808">Transferase</keyword>
<dbReference type="GO" id="GO:0043130">
    <property type="term" value="F:ubiquitin binding"/>
    <property type="evidence" value="ECO:0007669"/>
    <property type="project" value="TreeGrafter"/>
</dbReference>
<dbReference type="PROSITE" id="PS51873">
    <property type="entry name" value="TRIAD"/>
    <property type="match status" value="1"/>
</dbReference>
<dbReference type="CDD" id="cd20335">
    <property type="entry name" value="BRcat_RBR"/>
    <property type="match status" value="1"/>
</dbReference>
<organism evidence="9 10">
    <name type="scientific">Venturia inaequalis</name>
    <name type="common">Apple scab fungus</name>
    <dbReference type="NCBI Taxonomy" id="5025"/>
    <lineage>
        <taxon>Eukaryota</taxon>
        <taxon>Fungi</taxon>
        <taxon>Dikarya</taxon>
        <taxon>Ascomycota</taxon>
        <taxon>Pezizomycotina</taxon>
        <taxon>Dothideomycetes</taxon>
        <taxon>Pleosporomycetidae</taxon>
        <taxon>Venturiales</taxon>
        <taxon>Venturiaceae</taxon>
        <taxon>Venturia</taxon>
    </lineage>
</organism>
<gene>
    <name evidence="9" type="ORF">EG328_008446</name>
</gene>
<dbReference type="GO" id="GO:0008270">
    <property type="term" value="F:zinc ion binding"/>
    <property type="evidence" value="ECO:0007669"/>
    <property type="project" value="UniProtKB-KW"/>
</dbReference>
<dbReference type="EMBL" id="WNWS01000048">
    <property type="protein sequence ID" value="KAE9984612.1"/>
    <property type="molecule type" value="Genomic_DNA"/>
</dbReference>
<name>A0A8H3Z8S2_VENIN</name>
<sequence length="527" mass="58230">MHNTCMEGQCMYEYDMSRPNLPADTTEQDVRDALKALGDSPRNIELGKSSYETKGELATAGVMSMLSHFGRIEWSQTNTELEGKRAKAVARFYEETDAREAAQSLDGKPLDFCSKLTLTAQLISTVKFKVATNIFAAVQGRIRAVSQTWKEQHLNFKIYPSAGQGQQYRILRIEGQLATDIAVAKAVMDEILDGVSVKRDGLPLWNPSLSNNGRAFQKMKKTQEEFCIIVVRNKKKSVLTVFGPPERCAAAEVAIMAMIESESSSALEIALKPEEFQWACNGGFKMIVDSVGVNIAKFDIISSPKKILIGGSTKDYDTALRLVRSRTIETTVREVGAEDCSVCWTQAENAVVTKCGHVYRLECFEGLCTAADSTGRDFSIVCHGDWGKCGVAFSLEELQGQLSSNAFEEVLEASFASHVQRSPAIYSYCPKPGCSMIYRITDTARLSTCPKCLTVTCTSCRVSHEGESCAEHKDKISGGFEVTKKIEGGAGHQRLSQMRHWIGKDRRLQPYDLSLRCACMLGMPERV</sequence>
<dbReference type="InterPro" id="IPR002867">
    <property type="entry name" value="IBR_dom"/>
</dbReference>
<proteinExistence type="predicted"/>
<comment type="pathway">
    <text evidence="1">Protein modification; protein ubiquitination.</text>
</comment>
<evidence type="ECO:0000256" key="6">
    <source>
        <dbReference type="ARBA" id="ARBA00022786"/>
    </source>
</evidence>
<evidence type="ECO:0000256" key="2">
    <source>
        <dbReference type="ARBA" id="ARBA00022679"/>
    </source>
</evidence>
<dbReference type="InterPro" id="IPR051628">
    <property type="entry name" value="LUBAC_E3_Ligases"/>
</dbReference>
<evidence type="ECO:0000256" key="4">
    <source>
        <dbReference type="ARBA" id="ARBA00022737"/>
    </source>
</evidence>
<evidence type="ECO:0000313" key="9">
    <source>
        <dbReference type="EMBL" id="KAE9984612.1"/>
    </source>
</evidence>
<keyword evidence="4" id="KW-0677">Repeat</keyword>
<accession>A0A8H3Z8S2</accession>
<dbReference type="GO" id="GO:0097039">
    <property type="term" value="P:protein linear polyubiquitination"/>
    <property type="evidence" value="ECO:0007669"/>
    <property type="project" value="TreeGrafter"/>
</dbReference>
<protein>
    <recommendedName>
        <fullName evidence="8">RING-type domain-containing protein</fullName>
    </recommendedName>
</protein>
<evidence type="ECO:0000313" key="10">
    <source>
        <dbReference type="Proteomes" id="UP000447873"/>
    </source>
</evidence>
<dbReference type="Pfam" id="PF01485">
    <property type="entry name" value="IBR"/>
    <property type="match status" value="1"/>
</dbReference>
<keyword evidence="3" id="KW-0479">Metal-binding</keyword>
<evidence type="ECO:0000256" key="5">
    <source>
        <dbReference type="ARBA" id="ARBA00022771"/>
    </source>
</evidence>
<dbReference type="InterPro" id="IPR044066">
    <property type="entry name" value="TRIAD_supradom"/>
</dbReference>
<keyword evidence="6" id="KW-0833">Ubl conjugation pathway</keyword>
<evidence type="ECO:0000256" key="3">
    <source>
        <dbReference type="ARBA" id="ARBA00022723"/>
    </source>
</evidence>
<feature type="domain" description="RING-type" evidence="8">
    <location>
        <begin position="336"/>
        <end position="527"/>
    </location>
</feature>
<keyword evidence="5" id="KW-0863">Zinc-finger</keyword>
<dbReference type="AlphaFoldDB" id="A0A8H3Z8S2"/>
<dbReference type="GO" id="GO:0004842">
    <property type="term" value="F:ubiquitin-protein transferase activity"/>
    <property type="evidence" value="ECO:0007669"/>
    <property type="project" value="TreeGrafter"/>
</dbReference>
<evidence type="ECO:0000259" key="8">
    <source>
        <dbReference type="PROSITE" id="PS51873"/>
    </source>
</evidence>
<dbReference type="PANTHER" id="PTHR22770:SF13">
    <property type="entry name" value="RING-TYPE DOMAIN-CONTAINING PROTEIN"/>
    <property type="match status" value="1"/>
</dbReference>
<comment type="caution">
    <text evidence="9">The sequence shown here is derived from an EMBL/GenBank/DDBJ whole genome shotgun (WGS) entry which is preliminary data.</text>
</comment>
<reference evidence="9 10" key="1">
    <citation type="submission" date="2018-12" db="EMBL/GenBank/DDBJ databases">
        <title>Venturia inaequalis Genome Resource.</title>
        <authorList>
            <person name="Lichtner F.J."/>
        </authorList>
    </citation>
    <scope>NUCLEOTIDE SEQUENCE [LARGE SCALE GENOMIC DNA]</scope>
    <source>
        <strain evidence="9 10">120213</strain>
    </source>
</reference>
<dbReference type="GO" id="GO:0000151">
    <property type="term" value="C:ubiquitin ligase complex"/>
    <property type="evidence" value="ECO:0007669"/>
    <property type="project" value="TreeGrafter"/>
</dbReference>
<evidence type="ECO:0000256" key="7">
    <source>
        <dbReference type="ARBA" id="ARBA00022833"/>
    </source>
</evidence>